<comment type="catalytic activity">
    <reaction evidence="2">
        <text>adenosylcob(III)inamide phosphate + GTP + H(+) = adenosylcob(III)inamide-GDP + diphosphate</text>
        <dbReference type="Rhea" id="RHEA:22712"/>
        <dbReference type="ChEBI" id="CHEBI:15378"/>
        <dbReference type="ChEBI" id="CHEBI:33019"/>
        <dbReference type="ChEBI" id="CHEBI:37565"/>
        <dbReference type="ChEBI" id="CHEBI:58502"/>
        <dbReference type="ChEBI" id="CHEBI:60487"/>
        <dbReference type="EC" id="2.7.7.62"/>
    </reaction>
</comment>
<organism evidence="20 21">
    <name type="scientific">Moorella mulderi DSM 14980</name>
    <dbReference type="NCBI Taxonomy" id="1122241"/>
    <lineage>
        <taxon>Bacteria</taxon>
        <taxon>Bacillati</taxon>
        <taxon>Bacillota</taxon>
        <taxon>Clostridia</taxon>
        <taxon>Neomoorellales</taxon>
        <taxon>Neomoorellaceae</taxon>
        <taxon>Neomoorella</taxon>
    </lineage>
</organism>
<dbReference type="GO" id="GO:0005524">
    <property type="term" value="F:ATP binding"/>
    <property type="evidence" value="ECO:0007669"/>
    <property type="project" value="UniProtKB-KW"/>
</dbReference>
<dbReference type="GO" id="GO:0008820">
    <property type="term" value="F:cobinamide phosphate guanylyltransferase activity"/>
    <property type="evidence" value="ECO:0007669"/>
    <property type="project" value="UniProtKB-EC"/>
</dbReference>
<evidence type="ECO:0000256" key="5">
    <source>
        <dbReference type="ARBA" id="ARBA00004692"/>
    </source>
</evidence>
<keyword evidence="13" id="KW-0418">Kinase</keyword>
<dbReference type="PANTHER" id="PTHR34848">
    <property type="match status" value="1"/>
</dbReference>
<gene>
    <name evidence="20" type="primary">cobU</name>
    <name evidence="20" type="ORF">MOMUL_26160</name>
</gene>
<evidence type="ECO:0000256" key="19">
    <source>
        <dbReference type="PIRSR" id="PIRSR006135-2"/>
    </source>
</evidence>
<dbReference type="NCBIfam" id="NF004469">
    <property type="entry name" value="PRK05800.1"/>
    <property type="match status" value="1"/>
</dbReference>
<evidence type="ECO:0000256" key="2">
    <source>
        <dbReference type="ARBA" id="ARBA00000711"/>
    </source>
</evidence>
<dbReference type="PIRSF" id="PIRSF006135">
    <property type="entry name" value="CobU"/>
    <property type="match status" value="1"/>
</dbReference>
<dbReference type="SUPFAM" id="SSF52540">
    <property type="entry name" value="P-loop containing nucleoside triphosphate hydrolases"/>
    <property type="match status" value="1"/>
</dbReference>
<evidence type="ECO:0000256" key="13">
    <source>
        <dbReference type="ARBA" id="ARBA00022777"/>
    </source>
</evidence>
<comment type="catalytic activity">
    <reaction evidence="1">
        <text>adenosylcob(III)inamide + ATP = adenosylcob(III)inamide phosphate + ADP + H(+)</text>
        <dbReference type="Rhea" id="RHEA:15769"/>
        <dbReference type="ChEBI" id="CHEBI:2480"/>
        <dbReference type="ChEBI" id="CHEBI:15378"/>
        <dbReference type="ChEBI" id="CHEBI:30616"/>
        <dbReference type="ChEBI" id="CHEBI:58502"/>
        <dbReference type="ChEBI" id="CHEBI:456216"/>
        <dbReference type="EC" id="2.7.1.156"/>
    </reaction>
</comment>
<name>A0A151ATY4_9FIRM</name>
<evidence type="ECO:0000256" key="17">
    <source>
        <dbReference type="ARBA" id="ARBA00030571"/>
    </source>
</evidence>
<feature type="binding site" evidence="19">
    <location>
        <begin position="36"/>
        <end position="38"/>
    </location>
    <ligand>
        <name>GTP</name>
        <dbReference type="ChEBI" id="CHEBI:37565"/>
    </ligand>
</feature>
<dbReference type="PATRIC" id="fig|1122241.3.peg.2780"/>
<evidence type="ECO:0000256" key="6">
    <source>
        <dbReference type="ARBA" id="ARBA00005159"/>
    </source>
</evidence>
<dbReference type="CDD" id="cd00544">
    <property type="entry name" value="CobU"/>
    <property type="match status" value="1"/>
</dbReference>
<keyword evidence="12 19" id="KW-0547">Nucleotide-binding</keyword>
<evidence type="ECO:0000313" key="21">
    <source>
        <dbReference type="Proteomes" id="UP000075670"/>
    </source>
</evidence>
<sequence length="206" mass="22264">MGYGSLIMVTGGARSGKSRLAEELAAAGSAKVVYLATATVGDAEMAARVDMHRRRRPADWQTVEAPLAVTEAVAREGQRGGTTIILDSLGMWISNLLSQETTEAEDSWEKNTAAIEAIMVKIRELAAVARQVPARVIIVTEEVGMGLIPPYPLGRVFRDLLGLANQEIARQADQVYLVVAGLPLVLKDTKEDATFGEELLRKYKGN</sequence>
<evidence type="ECO:0000256" key="8">
    <source>
        <dbReference type="ARBA" id="ARBA00012016"/>
    </source>
</evidence>
<comment type="pathway">
    <text evidence="6">Cofactor biosynthesis; adenosylcobalamin biosynthesis; adenosylcobalamin from cob(II)yrinate a,c-diamide: step 5/7.</text>
</comment>
<evidence type="ECO:0000256" key="4">
    <source>
        <dbReference type="ARBA" id="ARBA00003889"/>
    </source>
</evidence>
<feature type="active site" description="GMP-histidine intermediate" evidence="18">
    <location>
        <position position="52"/>
    </location>
</feature>
<evidence type="ECO:0000256" key="11">
    <source>
        <dbReference type="ARBA" id="ARBA00022679"/>
    </source>
</evidence>
<dbReference type="OrthoDB" id="9799422at2"/>
<keyword evidence="11 20" id="KW-0808">Transferase</keyword>
<evidence type="ECO:0000256" key="16">
    <source>
        <dbReference type="ARBA" id="ARBA00029570"/>
    </source>
</evidence>
<dbReference type="Gene3D" id="3.40.50.300">
    <property type="entry name" value="P-loop containing nucleotide triphosphate hydrolases"/>
    <property type="match status" value="1"/>
</dbReference>
<evidence type="ECO:0000256" key="7">
    <source>
        <dbReference type="ARBA" id="ARBA00007490"/>
    </source>
</evidence>
<comment type="caution">
    <text evidence="20">The sequence shown here is derived from an EMBL/GenBank/DDBJ whole genome shotgun (WGS) entry which is preliminary data.</text>
</comment>
<dbReference type="GO" id="GO:0005525">
    <property type="term" value="F:GTP binding"/>
    <property type="evidence" value="ECO:0007669"/>
    <property type="project" value="UniProtKB-KW"/>
</dbReference>
<dbReference type="InterPro" id="IPR027417">
    <property type="entry name" value="P-loop_NTPase"/>
</dbReference>
<proteinExistence type="inferred from homology"/>
<feature type="binding site" evidence="19">
    <location>
        <begin position="53"/>
        <end position="56"/>
    </location>
    <ligand>
        <name>GTP</name>
        <dbReference type="ChEBI" id="CHEBI:37565"/>
    </ligand>
</feature>
<dbReference type="PANTHER" id="PTHR34848:SF1">
    <property type="entry name" value="BIFUNCTIONAL ADENOSYLCOBALAMIN BIOSYNTHESIS PROTEIN COBU"/>
    <property type="match status" value="1"/>
</dbReference>
<keyword evidence="10" id="KW-0169">Cobalamin biosynthesis</keyword>
<evidence type="ECO:0000256" key="10">
    <source>
        <dbReference type="ARBA" id="ARBA00022573"/>
    </source>
</evidence>
<evidence type="ECO:0000256" key="18">
    <source>
        <dbReference type="PIRSR" id="PIRSR006135-1"/>
    </source>
</evidence>
<evidence type="ECO:0000313" key="20">
    <source>
        <dbReference type="EMBL" id="KYH31085.1"/>
    </source>
</evidence>
<comment type="similarity">
    <text evidence="7">Belongs to the CobU/CobP family.</text>
</comment>
<keyword evidence="14" id="KW-0067">ATP-binding</keyword>
<comment type="pathway">
    <text evidence="5">Cofactor biosynthesis; adenosylcobalamin biosynthesis; adenosylcobalamin from cob(II)yrinate a,c-diamide: step 6/7.</text>
</comment>
<dbReference type="EC" id="2.7.7.62" evidence="9"/>
<feature type="binding site" evidence="19">
    <location>
        <position position="87"/>
    </location>
    <ligand>
        <name>GTP</name>
        <dbReference type="ChEBI" id="CHEBI:37565"/>
    </ligand>
</feature>
<keyword evidence="20" id="KW-0548">Nucleotidyltransferase</keyword>
<dbReference type="GO" id="GO:0043752">
    <property type="term" value="F:adenosylcobinamide kinase activity"/>
    <property type="evidence" value="ECO:0007669"/>
    <property type="project" value="UniProtKB-EC"/>
</dbReference>
<comment type="function">
    <text evidence="4">Catalyzes ATP-dependent phosphorylation of adenosylcobinamide and addition of GMP to adenosylcobinamide phosphate.</text>
</comment>
<dbReference type="InterPro" id="IPR003203">
    <property type="entry name" value="CobU/CobP"/>
</dbReference>
<evidence type="ECO:0000256" key="12">
    <source>
        <dbReference type="ARBA" id="ARBA00022741"/>
    </source>
</evidence>
<feature type="binding site" evidence="19">
    <location>
        <position position="64"/>
    </location>
    <ligand>
        <name>GTP</name>
        <dbReference type="ChEBI" id="CHEBI:37565"/>
    </ligand>
</feature>
<dbReference type="Proteomes" id="UP000075670">
    <property type="component" value="Unassembled WGS sequence"/>
</dbReference>
<evidence type="ECO:0000256" key="15">
    <source>
        <dbReference type="ARBA" id="ARBA00023134"/>
    </source>
</evidence>
<dbReference type="Pfam" id="PF02283">
    <property type="entry name" value="CobU"/>
    <property type="match status" value="1"/>
</dbReference>
<accession>A0A151ATY4</accession>
<evidence type="ECO:0000256" key="14">
    <source>
        <dbReference type="ARBA" id="ARBA00022840"/>
    </source>
</evidence>
<dbReference type="AlphaFoldDB" id="A0A151ATY4"/>
<dbReference type="EMBL" id="LTBC01000015">
    <property type="protein sequence ID" value="KYH31085.1"/>
    <property type="molecule type" value="Genomic_DNA"/>
</dbReference>
<dbReference type="RefSeq" id="WP_153018402.1">
    <property type="nucleotide sequence ID" value="NZ_LTBC01000015.1"/>
</dbReference>
<evidence type="ECO:0000256" key="1">
    <source>
        <dbReference type="ARBA" id="ARBA00000312"/>
    </source>
</evidence>
<keyword evidence="15 19" id="KW-0342">GTP-binding</keyword>
<comment type="catalytic activity">
    <reaction evidence="3">
        <text>adenosylcob(III)inamide + GTP = adenosylcob(III)inamide phosphate + GDP + H(+)</text>
        <dbReference type="Rhea" id="RHEA:15765"/>
        <dbReference type="ChEBI" id="CHEBI:2480"/>
        <dbReference type="ChEBI" id="CHEBI:15378"/>
        <dbReference type="ChEBI" id="CHEBI:37565"/>
        <dbReference type="ChEBI" id="CHEBI:58189"/>
        <dbReference type="ChEBI" id="CHEBI:58502"/>
        <dbReference type="EC" id="2.7.1.156"/>
    </reaction>
</comment>
<dbReference type="GO" id="GO:0009236">
    <property type="term" value="P:cobalamin biosynthetic process"/>
    <property type="evidence" value="ECO:0007669"/>
    <property type="project" value="UniProtKB-UniPathway"/>
</dbReference>
<evidence type="ECO:0000256" key="3">
    <source>
        <dbReference type="ARBA" id="ARBA00001522"/>
    </source>
</evidence>
<protein>
    <recommendedName>
        <fullName evidence="16">Adenosylcobinamide kinase</fullName>
        <ecNumber evidence="8">2.7.1.156</ecNumber>
        <ecNumber evidence="9">2.7.7.62</ecNumber>
    </recommendedName>
    <alternativeName>
        <fullName evidence="17">Adenosylcobinamide-phosphate guanylyltransferase</fullName>
    </alternativeName>
</protein>
<dbReference type="UniPathway" id="UPA00148">
    <property type="reaction ID" value="UER00236"/>
</dbReference>
<evidence type="ECO:0000256" key="9">
    <source>
        <dbReference type="ARBA" id="ARBA00012523"/>
    </source>
</evidence>
<dbReference type="EC" id="2.7.1.156" evidence="8"/>
<keyword evidence="21" id="KW-1185">Reference proteome</keyword>
<reference evidence="20 21" key="1">
    <citation type="submission" date="2016-02" db="EMBL/GenBank/DDBJ databases">
        <title>Genome sequence of Moorella mulderi DSM 14980.</title>
        <authorList>
            <person name="Poehlein A."/>
            <person name="Daniel R."/>
        </authorList>
    </citation>
    <scope>NUCLEOTIDE SEQUENCE [LARGE SCALE GENOMIC DNA]</scope>
    <source>
        <strain evidence="20 21">DSM 14980</strain>
    </source>
</reference>
<feature type="binding site" evidence="19">
    <location>
        <begin position="11"/>
        <end position="18"/>
    </location>
    <ligand>
        <name>GTP</name>
        <dbReference type="ChEBI" id="CHEBI:37565"/>
    </ligand>
</feature>